<gene>
    <name evidence="3" type="ORF">J421_5904</name>
</gene>
<dbReference type="Proteomes" id="UP000019151">
    <property type="component" value="Plasmid 2"/>
</dbReference>
<dbReference type="SUPFAM" id="SSF52540">
    <property type="entry name" value="P-loop containing nucleoside triphosphate hydrolases"/>
    <property type="match status" value="1"/>
</dbReference>
<feature type="compositionally biased region" description="Low complexity" evidence="1">
    <location>
        <begin position="1"/>
        <end position="16"/>
    </location>
</feature>
<dbReference type="SMART" id="SM01043">
    <property type="entry name" value="BTAD"/>
    <property type="match status" value="1"/>
</dbReference>
<keyword evidence="4" id="KW-1185">Reference proteome</keyword>
<organism evidence="3 4">
    <name type="scientific">Gemmatirosa kalamazoonensis</name>
    <dbReference type="NCBI Taxonomy" id="861299"/>
    <lineage>
        <taxon>Bacteria</taxon>
        <taxon>Pseudomonadati</taxon>
        <taxon>Gemmatimonadota</taxon>
        <taxon>Gemmatimonadia</taxon>
        <taxon>Gemmatimonadales</taxon>
        <taxon>Gemmatimonadaceae</taxon>
        <taxon>Gemmatirosa</taxon>
    </lineage>
</organism>
<dbReference type="PATRIC" id="fig|861299.3.peg.5953"/>
<dbReference type="KEGG" id="gba:J421_5904"/>
<dbReference type="OrthoDB" id="9812579at2"/>
<name>W0RR27_9BACT</name>
<reference evidence="3 4" key="1">
    <citation type="journal article" date="2014" name="Genome Announc.">
        <title>Genome Sequence and Methylome of Soil Bacterium Gemmatirosa kalamazoonensis KBS708T, a Member of the Rarely Cultivated Gemmatimonadetes Phylum.</title>
        <authorList>
            <person name="Debruyn J.M."/>
            <person name="Radosevich M."/>
            <person name="Wommack K.E."/>
            <person name="Polson S.W."/>
            <person name="Hauser L.J."/>
            <person name="Fawaz M.N."/>
            <person name="Korlach J."/>
            <person name="Tsai Y.C."/>
        </authorList>
    </citation>
    <scope>NUCLEOTIDE SEQUENCE [LARGE SCALE GENOMIC DNA]</scope>
    <source>
        <strain evidence="3 4">KBS708</strain>
        <plasmid evidence="4">Plasmid 2</plasmid>
    </source>
</reference>
<dbReference type="InterPro" id="IPR058852">
    <property type="entry name" value="HTH_77"/>
</dbReference>
<dbReference type="InterPro" id="IPR011990">
    <property type="entry name" value="TPR-like_helical_dom_sf"/>
</dbReference>
<protein>
    <submittedName>
        <fullName evidence="3">Transcriptional activator domain-containing protein</fullName>
    </submittedName>
</protein>
<dbReference type="RefSeq" id="WP_025414743.1">
    <property type="nucleotide sequence ID" value="NZ_CP007130.1"/>
</dbReference>
<sequence length="1040" mass="108406">MSDAAAATPSAPTAPAVPHNVPPALSSFVGRARERADLARALGGAGGTRLVTITGPGGAGKTRLAREVAAAGAASRDDGRPPFPGGVWWVELAPVSDPSAVAPAIGDALGVRPAPGRDVLDAVAEVLRGVGPASSGDDGPRTLLVLDNCEHVVEAAAMLVERLLRAVPSLAMLATSREALAVEGEQVRVLPPLASPPTTTPTAAAIAHYEAVRLFVERAQAASPAFALSDASAPAVATITARLDGLPLALELAAASVGALGVEQVAARLDDAFRLLTRGRRTALPRHRTLQALLDWSYELLRPAERALLARLAVFRGPFTADAVEAVGAAGHGDAIPDGAAAVAALGRLVEQSLVEARDHHGETRFRLLETVKQYGLDRLGADPDEARRTHARHARWVEALASAAAPATWSAARGRTVARLARDVDEIRGALDWALGAEPMLAARIVGALAWFWISGVSWQDARGRVEAALAAADAEGVSDAARSPADQRALAELLFPLSALQWFAGESAPMLRTAERAETLWSAVAAGGTDDALRAARGRAMMRQQRGLALAALGRVDESRRAADDAVCIAGESGDAWLDAVMRCRRPYIGRLGGAYDRAPAEYADAIARLRAVGETWLLSRSLYEKGEMELAAEDLAAAAASMRESVAVLHDEPDAWFLSCALDTLATIAVTSSSAARGNAAAARLLGAAAELRARCGAEVIEAERGRHAATVAQVRATLPRATFDAEWAAGAALDLDGLFALARDADVLDADVTGAERSVRAPEAAPPAASGPASPAVAPLAVRVLGPLVVARDGVPLGAGELPGGKVSELLLYLVCHPEGRTKEEIGLALWPDASAAQVRGVFHVTLHRLRRAIGGERGWVTVVDGRYALAREPAPGVRLACDVDDLLAAADALARAERRQQALDAAALADAERALGVGADGGPRGDLAPGLALGDWIVEHQDRVRAAWADGVQALGRQHARVGRAAEGARVLGALVTREPLRESAHRELMVLWAASGERARALAHYDALVTLLRREVGVPPSRDTQGIAERIRLG</sequence>
<dbReference type="Gene3D" id="1.25.40.10">
    <property type="entry name" value="Tetratricopeptide repeat domain"/>
    <property type="match status" value="1"/>
</dbReference>
<dbReference type="PANTHER" id="PTHR47691">
    <property type="entry name" value="REGULATOR-RELATED"/>
    <property type="match status" value="1"/>
</dbReference>
<proteinExistence type="predicted"/>
<dbReference type="eggNOG" id="COG3629">
    <property type="taxonomic scope" value="Bacteria"/>
</dbReference>
<dbReference type="Pfam" id="PF25872">
    <property type="entry name" value="HTH_77"/>
    <property type="match status" value="1"/>
</dbReference>
<evidence type="ECO:0000259" key="2">
    <source>
        <dbReference type="SMART" id="SM01043"/>
    </source>
</evidence>
<evidence type="ECO:0000256" key="1">
    <source>
        <dbReference type="SAM" id="MobiDB-lite"/>
    </source>
</evidence>
<dbReference type="InParanoid" id="W0RR27"/>
<dbReference type="HOGENOM" id="CLU_004665_5_2_0"/>
<feature type="region of interest" description="Disordered" evidence="1">
    <location>
        <begin position="1"/>
        <end position="22"/>
    </location>
</feature>
<dbReference type="PANTHER" id="PTHR47691:SF3">
    <property type="entry name" value="HTH-TYPE TRANSCRIPTIONAL REGULATOR RV0890C-RELATED"/>
    <property type="match status" value="1"/>
</dbReference>
<keyword evidence="3" id="KW-0614">Plasmid</keyword>
<geneLocation type="plasmid" evidence="3 4">
    <name>2</name>
</geneLocation>
<evidence type="ECO:0000313" key="3">
    <source>
        <dbReference type="EMBL" id="AHG93439.1"/>
    </source>
</evidence>
<dbReference type="Gene3D" id="3.40.50.300">
    <property type="entry name" value="P-loop containing nucleotide triphosphate hydrolases"/>
    <property type="match status" value="1"/>
</dbReference>
<evidence type="ECO:0000313" key="4">
    <source>
        <dbReference type="Proteomes" id="UP000019151"/>
    </source>
</evidence>
<feature type="domain" description="Bacterial transcriptional activator" evidence="2">
    <location>
        <begin position="886"/>
        <end position="1038"/>
    </location>
</feature>
<dbReference type="InterPro" id="IPR036388">
    <property type="entry name" value="WH-like_DNA-bd_sf"/>
</dbReference>
<dbReference type="eggNOG" id="COG3903">
    <property type="taxonomic scope" value="Bacteria"/>
</dbReference>
<dbReference type="EMBL" id="CP007130">
    <property type="protein sequence ID" value="AHG93439.1"/>
    <property type="molecule type" value="Genomic_DNA"/>
</dbReference>
<dbReference type="Pfam" id="PF03704">
    <property type="entry name" value="BTAD"/>
    <property type="match status" value="1"/>
</dbReference>
<dbReference type="Pfam" id="PF13191">
    <property type="entry name" value="AAA_16"/>
    <property type="match status" value="1"/>
</dbReference>
<dbReference type="AlphaFoldDB" id="W0RR27"/>
<accession>W0RR27</accession>
<dbReference type="InterPro" id="IPR005158">
    <property type="entry name" value="BTAD"/>
</dbReference>
<dbReference type="InterPro" id="IPR027417">
    <property type="entry name" value="P-loop_NTPase"/>
</dbReference>
<dbReference type="SUPFAM" id="SSF48452">
    <property type="entry name" value="TPR-like"/>
    <property type="match status" value="2"/>
</dbReference>
<dbReference type="Gene3D" id="1.10.10.10">
    <property type="entry name" value="Winged helix-like DNA-binding domain superfamily/Winged helix DNA-binding domain"/>
    <property type="match status" value="1"/>
</dbReference>
<dbReference type="InterPro" id="IPR041664">
    <property type="entry name" value="AAA_16"/>
</dbReference>